<keyword evidence="1 3" id="KW-0807">Transducer</keyword>
<organism evidence="7 8">
    <name type="scientific">Chromobacterium haemolyticum</name>
    <dbReference type="NCBI Taxonomy" id="394935"/>
    <lineage>
        <taxon>Bacteria</taxon>
        <taxon>Pseudomonadati</taxon>
        <taxon>Pseudomonadota</taxon>
        <taxon>Betaproteobacteria</taxon>
        <taxon>Neisseriales</taxon>
        <taxon>Chromobacteriaceae</taxon>
        <taxon>Chromobacterium</taxon>
    </lineage>
</organism>
<dbReference type="SUPFAM" id="SSF58104">
    <property type="entry name" value="Methyl-accepting chemotaxis protein (MCP) signaling domain"/>
    <property type="match status" value="1"/>
</dbReference>
<dbReference type="RefSeq" id="WP_019104142.1">
    <property type="nucleotide sequence ID" value="NZ_CAEE01001033.1"/>
</dbReference>
<evidence type="ECO:0000259" key="6">
    <source>
        <dbReference type="PROSITE" id="PS50885"/>
    </source>
</evidence>
<dbReference type="CDD" id="cd11386">
    <property type="entry name" value="MCP_signal"/>
    <property type="match status" value="1"/>
</dbReference>
<dbReference type="InterPro" id="IPR003660">
    <property type="entry name" value="HAMP_dom"/>
</dbReference>
<dbReference type="EMBL" id="JAFLRD010000007">
    <property type="protein sequence ID" value="MBO0415994.1"/>
    <property type="molecule type" value="Genomic_DNA"/>
</dbReference>
<evidence type="ECO:0000256" key="1">
    <source>
        <dbReference type="ARBA" id="ARBA00023224"/>
    </source>
</evidence>
<name>A0ABS3GLT6_9NEIS</name>
<proteinExistence type="inferred from homology"/>
<evidence type="ECO:0000256" key="3">
    <source>
        <dbReference type="PROSITE-ProRule" id="PRU00284"/>
    </source>
</evidence>
<dbReference type="Pfam" id="PF00672">
    <property type="entry name" value="HAMP"/>
    <property type="match status" value="1"/>
</dbReference>
<feature type="transmembrane region" description="Helical" evidence="4">
    <location>
        <begin position="71"/>
        <end position="93"/>
    </location>
</feature>
<keyword evidence="4" id="KW-0472">Membrane</keyword>
<dbReference type="InterPro" id="IPR004090">
    <property type="entry name" value="Chemotax_Me-accpt_rcpt"/>
</dbReference>
<dbReference type="Pfam" id="PF00015">
    <property type="entry name" value="MCPsignal"/>
    <property type="match status" value="1"/>
</dbReference>
<dbReference type="InterPro" id="IPR004089">
    <property type="entry name" value="MCPsignal_dom"/>
</dbReference>
<evidence type="ECO:0000256" key="2">
    <source>
        <dbReference type="ARBA" id="ARBA00029447"/>
    </source>
</evidence>
<dbReference type="Gene3D" id="1.10.287.950">
    <property type="entry name" value="Methyl-accepting chemotaxis protein"/>
    <property type="match status" value="1"/>
</dbReference>
<evidence type="ECO:0000256" key="4">
    <source>
        <dbReference type="SAM" id="Phobius"/>
    </source>
</evidence>
<keyword evidence="8" id="KW-1185">Reference proteome</keyword>
<dbReference type="Proteomes" id="UP000664349">
    <property type="component" value="Unassembled WGS sequence"/>
</dbReference>
<feature type="domain" description="Methyl-accepting transducer" evidence="5">
    <location>
        <begin position="154"/>
        <end position="390"/>
    </location>
</feature>
<gene>
    <name evidence="7" type="ORF">J1C50_10755</name>
</gene>
<protein>
    <submittedName>
        <fullName evidence="7">Methyl-accepting chemotaxis protein</fullName>
    </submittedName>
</protein>
<keyword evidence="4" id="KW-0812">Transmembrane</keyword>
<dbReference type="PRINTS" id="PR00260">
    <property type="entry name" value="CHEMTRNSDUCR"/>
</dbReference>
<accession>A0ABS3GLT6</accession>
<dbReference type="CDD" id="cd06225">
    <property type="entry name" value="HAMP"/>
    <property type="match status" value="1"/>
</dbReference>
<feature type="domain" description="HAMP" evidence="6">
    <location>
        <begin position="95"/>
        <end position="149"/>
    </location>
</feature>
<dbReference type="SMART" id="SM00283">
    <property type="entry name" value="MA"/>
    <property type="match status" value="1"/>
</dbReference>
<comment type="similarity">
    <text evidence="2">Belongs to the methyl-accepting chemotaxis (MCP) protein family.</text>
</comment>
<sequence length="606" mass="67326">MQWFWRVYTLVEKTFWDTLTKKLCSFFFISLFQLGMVAYVYYVLEDIRSLLKGQVASPQVLAGIESSIDGALFWTMALWMVSFVFIAFMVWYLRFLIVRPLKMIIRIFNEIGAGEGDLSRDIPTITHDEIRELSLSYNRFLLKMREIISNVRLMTVRIAMDSARTRKNVVESLEGARKQDQLATQVRAASDQSTEGVGQVTEQTQAISSTTLANLDVARESYAELKSVAESIYGINQKVGHFNHTVDDLSQRSSSIKTIVDLIKDVSDQTNLLALNAAIEAARAGESGRGFAVVADEVRKLAERVKKATDEISHNIDDMLGLVSETQVETAQITEDTKSAREIVSKASEHFSKMMGDFETTANSLSQIAATMSEFVASNGQVNLHVAEIHELGHQVTDRLNHTEESATKLSGAAEQVQQLVARFILGEGEFDQIMQTARGARDELQAIMTAQLAAGVPLFDQNYQPIAGAKPAKFRTQYDAKLEKLMQPVYDRAAKSVPGGVFCLAVDTNGYAPTHNSWYSQPLSGDPAKDLINSRDKRKFADVAGLRAARSTQSFLLQTYTRDTGEVLSEVVLPIMLSGKHWGGFRLGFNPEELLESLGRGAGRN</sequence>
<keyword evidence="4" id="KW-1133">Transmembrane helix</keyword>
<evidence type="ECO:0000259" key="5">
    <source>
        <dbReference type="PROSITE" id="PS50111"/>
    </source>
</evidence>
<dbReference type="PROSITE" id="PS50111">
    <property type="entry name" value="CHEMOTAXIS_TRANSDUC_2"/>
    <property type="match status" value="1"/>
</dbReference>
<reference evidence="7 8" key="1">
    <citation type="submission" date="2021-03" db="EMBL/GenBank/DDBJ databases">
        <title>First Case of infection caused by Chromobacterium haemolyticum derived from water in China.</title>
        <authorList>
            <person name="Chen J."/>
            <person name="Liu C."/>
        </authorList>
    </citation>
    <scope>NUCLEOTIDE SEQUENCE [LARGE SCALE GENOMIC DNA]</scope>
    <source>
        <strain evidence="7 8">WJ-5</strain>
    </source>
</reference>
<dbReference type="PANTHER" id="PTHR32089">
    <property type="entry name" value="METHYL-ACCEPTING CHEMOTAXIS PROTEIN MCPB"/>
    <property type="match status" value="1"/>
</dbReference>
<comment type="caution">
    <text evidence="7">The sequence shown here is derived from an EMBL/GenBank/DDBJ whole genome shotgun (WGS) entry which is preliminary data.</text>
</comment>
<feature type="transmembrane region" description="Helical" evidence="4">
    <location>
        <begin position="23"/>
        <end position="44"/>
    </location>
</feature>
<dbReference type="PANTHER" id="PTHR32089:SF112">
    <property type="entry name" value="LYSOZYME-LIKE PROTEIN-RELATED"/>
    <property type="match status" value="1"/>
</dbReference>
<evidence type="ECO:0000313" key="8">
    <source>
        <dbReference type="Proteomes" id="UP000664349"/>
    </source>
</evidence>
<dbReference type="PROSITE" id="PS50885">
    <property type="entry name" value="HAMP"/>
    <property type="match status" value="1"/>
</dbReference>
<dbReference type="SMART" id="SM00304">
    <property type="entry name" value="HAMP"/>
    <property type="match status" value="1"/>
</dbReference>
<evidence type="ECO:0000313" key="7">
    <source>
        <dbReference type="EMBL" id="MBO0415994.1"/>
    </source>
</evidence>